<keyword evidence="3" id="KW-1185">Reference proteome</keyword>
<dbReference type="AlphaFoldDB" id="A0AAN7PM82"/>
<name>A0AAN7PM82_9COLE</name>
<evidence type="ECO:0000313" key="2">
    <source>
        <dbReference type="EMBL" id="KAK4886031.1"/>
    </source>
</evidence>
<proteinExistence type="predicted"/>
<protein>
    <submittedName>
        <fullName evidence="2">Uncharacterized protein</fullName>
    </submittedName>
</protein>
<dbReference type="EMBL" id="JARPUR010000001">
    <property type="protein sequence ID" value="KAK4886031.1"/>
    <property type="molecule type" value="Genomic_DNA"/>
</dbReference>
<evidence type="ECO:0000256" key="1">
    <source>
        <dbReference type="SAM" id="SignalP"/>
    </source>
</evidence>
<reference evidence="3" key="1">
    <citation type="submission" date="2023-01" db="EMBL/GenBank/DDBJ databases">
        <title>Key to firefly adult light organ development and bioluminescence: homeobox transcription factors regulate luciferase expression and transportation to peroxisome.</title>
        <authorList>
            <person name="Fu X."/>
        </authorList>
    </citation>
    <scope>NUCLEOTIDE SEQUENCE [LARGE SCALE GENOMIC DNA]</scope>
</reference>
<evidence type="ECO:0000313" key="3">
    <source>
        <dbReference type="Proteomes" id="UP001353858"/>
    </source>
</evidence>
<dbReference type="Proteomes" id="UP001353858">
    <property type="component" value="Unassembled WGS sequence"/>
</dbReference>
<feature type="signal peptide" evidence="1">
    <location>
        <begin position="1"/>
        <end position="16"/>
    </location>
</feature>
<accession>A0AAN7PM82</accession>
<feature type="chain" id="PRO_5042865031" evidence="1">
    <location>
        <begin position="17"/>
        <end position="88"/>
    </location>
</feature>
<keyword evidence="1" id="KW-0732">Signal</keyword>
<sequence length="88" mass="10487">MKSVIIIMVLWVTVFAQRPGYLAGPTYPELANRFKEDKSTPTSTSPTTALPPSIENKFNYKPDLYWPSWYYHMDHYNDHFYKDQFIFE</sequence>
<comment type="caution">
    <text evidence="2">The sequence shown here is derived from an EMBL/GenBank/DDBJ whole genome shotgun (WGS) entry which is preliminary data.</text>
</comment>
<organism evidence="2 3">
    <name type="scientific">Aquatica leii</name>
    <dbReference type="NCBI Taxonomy" id="1421715"/>
    <lineage>
        <taxon>Eukaryota</taxon>
        <taxon>Metazoa</taxon>
        <taxon>Ecdysozoa</taxon>
        <taxon>Arthropoda</taxon>
        <taxon>Hexapoda</taxon>
        <taxon>Insecta</taxon>
        <taxon>Pterygota</taxon>
        <taxon>Neoptera</taxon>
        <taxon>Endopterygota</taxon>
        <taxon>Coleoptera</taxon>
        <taxon>Polyphaga</taxon>
        <taxon>Elateriformia</taxon>
        <taxon>Elateroidea</taxon>
        <taxon>Lampyridae</taxon>
        <taxon>Luciolinae</taxon>
        <taxon>Aquatica</taxon>
    </lineage>
</organism>
<gene>
    <name evidence="2" type="ORF">RN001_002302</name>
</gene>